<gene>
    <name evidence="3" type="primary">CRN-7_1</name>
    <name evidence="3" type="ORF">KIN20_003090</name>
</gene>
<dbReference type="Proteomes" id="UP001196413">
    <property type="component" value="Unassembled WGS sequence"/>
</dbReference>
<evidence type="ECO:0000256" key="1">
    <source>
        <dbReference type="ARBA" id="ARBA00007527"/>
    </source>
</evidence>
<sequence>MKGQDVDWYAAIKIPANIDKWQGRGFVYLDSFQTDWKLSPLPINSTSSAVGATLKQLYMKDKELLKIAYNDDWPDTHKANNGRGHSKGVAVANREGGFWLIHSVPNFPPIKKYEYPESGTKFAQSLLCISFGVDALPAVSQYMRFAQVTPYVTALPPSIKFLAPYFEDVIHKKSLSRSDTKFTYSQTIYTHDRTNVTIFSKHKKFNKDLWYGLIAPSLRTPLCVETWRNGAAQDVGTQCGGGENVYDVTEVRLPQATFSSTKDHSKWGVSMNESAPFVCIGDVNRQISQFNRGGGAACVQNKALWAAFYRSVATFAKCNVEGKETEVERRKMLDHL</sequence>
<dbReference type="CDD" id="cd09121">
    <property type="entry name" value="PLDc_DNaseII_2"/>
    <property type="match status" value="1"/>
</dbReference>
<evidence type="ECO:0000313" key="3">
    <source>
        <dbReference type="EMBL" id="KAJ1347910.1"/>
    </source>
</evidence>
<comment type="similarity">
    <text evidence="1">Belongs to the DNase II family.</text>
</comment>
<dbReference type="PANTHER" id="PTHR10858:SF30">
    <property type="entry name" value="CELL-DEATH-RELATED NUCLEASE 7"/>
    <property type="match status" value="1"/>
</dbReference>
<comment type="caution">
    <text evidence="3">The sequence shown here is derived from an EMBL/GenBank/DDBJ whole genome shotgun (WGS) entry which is preliminary data.</text>
</comment>
<organism evidence="3 4">
    <name type="scientific">Parelaphostrongylus tenuis</name>
    <name type="common">Meningeal worm</name>
    <dbReference type="NCBI Taxonomy" id="148309"/>
    <lineage>
        <taxon>Eukaryota</taxon>
        <taxon>Metazoa</taxon>
        <taxon>Ecdysozoa</taxon>
        <taxon>Nematoda</taxon>
        <taxon>Chromadorea</taxon>
        <taxon>Rhabditida</taxon>
        <taxon>Rhabditina</taxon>
        <taxon>Rhabditomorpha</taxon>
        <taxon>Strongyloidea</taxon>
        <taxon>Metastrongylidae</taxon>
        <taxon>Parelaphostrongylus</taxon>
    </lineage>
</organism>
<dbReference type="EMBL" id="JAHQIW010000405">
    <property type="protein sequence ID" value="KAJ1347910.1"/>
    <property type="molecule type" value="Genomic_DNA"/>
</dbReference>
<keyword evidence="2" id="KW-0378">Hydrolase</keyword>
<proteinExistence type="inferred from homology"/>
<dbReference type="CDD" id="cd09120">
    <property type="entry name" value="PLDc_DNaseII_1"/>
    <property type="match status" value="1"/>
</dbReference>
<name>A0AAD5LWS5_PARTN</name>
<dbReference type="AlphaFoldDB" id="A0AAD5LWS5"/>
<dbReference type="Pfam" id="PF03265">
    <property type="entry name" value="DNase_II"/>
    <property type="match status" value="1"/>
</dbReference>
<reference evidence="3" key="1">
    <citation type="submission" date="2021-06" db="EMBL/GenBank/DDBJ databases">
        <title>Parelaphostrongylus tenuis whole genome reference sequence.</title>
        <authorList>
            <person name="Garwood T.J."/>
            <person name="Larsen P.A."/>
            <person name="Fountain-Jones N.M."/>
            <person name="Garbe J.R."/>
            <person name="Macchietto M.G."/>
            <person name="Kania S.A."/>
            <person name="Gerhold R.W."/>
            <person name="Richards J.E."/>
            <person name="Wolf T.M."/>
        </authorList>
    </citation>
    <scope>NUCLEOTIDE SEQUENCE</scope>
    <source>
        <strain evidence="3">MNPRO001-30</strain>
        <tissue evidence="3">Meninges</tissue>
    </source>
</reference>
<evidence type="ECO:0000256" key="2">
    <source>
        <dbReference type="ARBA" id="ARBA00022801"/>
    </source>
</evidence>
<accession>A0AAD5LWS5</accession>
<dbReference type="GO" id="GO:0004531">
    <property type="term" value="F:deoxyribonuclease II activity"/>
    <property type="evidence" value="ECO:0007669"/>
    <property type="project" value="InterPro"/>
</dbReference>
<evidence type="ECO:0000313" key="4">
    <source>
        <dbReference type="Proteomes" id="UP001196413"/>
    </source>
</evidence>
<dbReference type="GO" id="GO:0006309">
    <property type="term" value="P:apoptotic DNA fragmentation"/>
    <property type="evidence" value="ECO:0007669"/>
    <property type="project" value="TreeGrafter"/>
</dbReference>
<protein>
    <submittedName>
        <fullName evidence="3">Deoxyribonuclease II</fullName>
    </submittedName>
</protein>
<dbReference type="PANTHER" id="PTHR10858">
    <property type="entry name" value="DEOXYRIBONUCLEASE II"/>
    <property type="match status" value="1"/>
</dbReference>
<keyword evidence="4" id="KW-1185">Reference proteome</keyword>
<dbReference type="InterPro" id="IPR004947">
    <property type="entry name" value="DNase_II"/>
</dbReference>